<comment type="caution">
    <text evidence="1">The sequence shown here is derived from an EMBL/GenBank/DDBJ whole genome shotgun (WGS) entry which is preliminary data.</text>
</comment>
<evidence type="ECO:0000313" key="2">
    <source>
        <dbReference type="Proteomes" id="UP000229901"/>
    </source>
</evidence>
<sequence>MEVILLCSPQGLIVARSDNRVPDGYDKVVEDDYFEVARIQIKHEGRLRSDNPDLQHLLREAFVNGVEFAHANPGITPKIRL</sequence>
<dbReference type="Proteomes" id="UP000229901">
    <property type="component" value="Unassembled WGS sequence"/>
</dbReference>
<name>A0A2H0V3Q3_9BACT</name>
<reference evidence="2" key="1">
    <citation type="submission" date="2017-09" db="EMBL/GenBank/DDBJ databases">
        <title>Depth-based differentiation of microbial function through sediment-hosted aquifers and enrichment of novel symbionts in the deep terrestrial subsurface.</title>
        <authorList>
            <person name="Probst A.J."/>
            <person name="Ladd B."/>
            <person name="Jarett J.K."/>
            <person name="Geller-Mcgrath D.E."/>
            <person name="Sieber C.M.K."/>
            <person name="Emerson J.B."/>
            <person name="Anantharaman K."/>
            <person name="Thomas B.C."/>
            <person name="Malmstrom R."/>
            <person name="Stieglmeier M."/>
            <person name="Klingl A."/>
            <person name="Woyke T."/>
            <person name="Ryan C.M."/>
            <person name="Banfield J.F."/>
        </authorList>
    </citation>
    <scope>NUCLEOTIDE SEQUENCE [LARGE SCALE GENOMIC DNA]</scope>
</reference>
<evidence type="ECO:0000313" key="1">
    <source>
        <dbReference type="EMBL" id="PIR93734.1"/>
    </source>
</evidence>
<organism evidence="1 2">
    <name type="scientific">Candidatus Falkowbacteria bacterium CG10_big_fil_rev_8_21_14_0_10_39_11</name>
    <dbReference type="NCBI Taxonomy" id="1974565"/>
    <lineage>
        <taxon>Bacteria</taxon>
        <taxon>Candidatus Falkowiibacteriota</taxon>
    </lineage>
</organism>
<dbReference type="EMBL" id="PFAP01000040">
    <property type="protein sequence ID" value="PIR93734.1"/>
    <property type="molecule type" value="Genomic_DNA"/>
</dbReference>
<dbReference type="AlphaFoldDB" id="A0A2H0V3Q3"/>
<gene>
    <name evidence="1" type="ORF">COT97_05035</name>
</gene>
<accession>A0A2H0V3Q3</accession>
<proteinExistence type="predicted"/>
<protein>
    <submittedName>
        <fullName evidence="1">Uncharacterized protein</fullName>
    </submittedName>
</protein>